<dbReference type="InterPro" id="IPR036390">
    <property type="entry name" value="WH_DNA-bd_sf"/>
</dbReference>
<dbReference type="CDD" id="cd20024">
    <property type="entry name" value="FH_FOXJ2-like"/>
    <property type="match status" value="1"/>
</dbReference>
<feature type="compositionally biased region" description="Basic and acidic residues" evidence="6">
    <location>
        <begin position="733"/>
        <end position="747"/>
    </location>
</feature>
<keyword evidence="9" id="KW-1185">Reference proteome</keyword>
<evidence type="ECO:0000313" key="9">
    <source>
        <dbReference type="Proteomes" id="UP000245591"/>
    </source>
</evidence>
<gene>
    <name evidence="8" type="ORF">BB558_006709</name>
</gene>
<dbReference type="Pfam" id="PF00250">
    <property type="entry name" value="Forkhead"/>
    <property type="match status" value="1"/>
</dbReference>
<sequence>MINSKQLVLNLTPNKSSFENTNSPAKKDIVDHTPPMFTSPGDFSLHPSSISEIFASDINTDNFTKNLNTENQNEGSYIKKDFLDSYTESIVNNFISFSETNTDFPQDAVDSYTNLKINMNELDKDSTEENINNIFDSQSNANNSQLNNFINNDSYGNPLDIKIDTDVDIKSNINNLQHDEKFRRNSDSVVEISGNMGTLENEDNNTYVEEKINDNQEDNEGSDNSDNEENNKDDGKSANRKNSSSSGGGVGSIDVGFLLDQSASLKSATSGKLPYSYATLITYAILRHPKGKMTLNEIYSWIIEKYPHFKNAGNGWKNSIRHNLSLNKTFVRVPRPINQPGKGAYWAVDMKVLNDSIYMKNRNKRNPSDVISNINFWPNVNRWQNNPYYNGVNQHQNYTPSFPGYNNTNSPMIPLYQNTNSGTKFFNSHTHPSTLGLLPMCYKPGYYGSNHQQNPVYGGGNSIMGSGLLQGRRNPQYEQPFPTTITPLSANSNVGIHKHGNMYPGSQINKGMSFPNESGGENDLNQVPPGYNSYYQNQMNIAKAQAISRAKAQFQINNMNLQQTQTGNQLTDSDTNLIGGPHIFNLPHGQNHNAYINTGGTSTECLNSGSVLGDCMSGKIGINSFESGISNQQFMGMIRDSESAQFFQNTHGQQSSTLQKSSEDVEANGKNNFNFERMLFNGNEKNTTFTELQNGNLGKSGDFVNPASLVSNNVQSDVTEMENFSINMNGDKSGIEDSNEKQKDSDPTHQLLELQKGENSYENENNNSFLDVGKQQNPMKNNQVNNFFAATTNLSERLENINSFSNIVMNGIEGIDTDITDIGNSDNNRQVEDLFNDIIGTGGGDWLDRIF</sequence>
<evidence type="ECO:0000313" key="8">
    <source>
        <dbReference type="EMBL" id="PVZ97337.1"/>
    </source>
</evidence>
<dbReference type="InterPro" id="IPR036388">
    <property type="entry name" value="WH-like_DNA-bd_sf"/>
</dbReference>
<dbReference type="SUPFAM" id="SSF46785">
    <property type="entry name" value="Winged helix' DNA-binding domain"/>
    <property type="match status" value="1"/>
</dbReference>
<dbReference type="InterPro" id="IPR045912">
    <property type="entry name" value="FOXJ2/3-like"/>
</dbReference>
<evidence type="ECO:0000256" key="6">
    <source>
        <dbReference type="SAM" id="MobiDB-lite"/>
    </source>
</evidence>
<dbReference type="GO" id="GO:0000981">
    <property type="term" value="F:DNA-binding transcription factor activity, RNA polymerase II-specific"/>
    <property type="evidence" value="ECO:0007669"/>
    <property type="project" value="TreeGrafter"/>
</dbReference>
<feature type="compositionally biased region" description="Acidic residues" evidence="6">
    <location>
        <begin position="215"/>
        <end position="228"/>
    </location>
</feature>
<comment type="subcellular location">
    <subcellularLocation>
        <location evidence="5">Nucleus</location>
    </subcellularLocation>
</comment>
<protein>
    <recommendedName>
        <fullName evidence="7">Fork-head domain-containing protein</fullName>
    </recommendedName>
</protein>
<organism evidence="8 9">
    <name type="scientific">Smittium angustum</name>
    <dbReference type="NCBI Taxonomy" id="133377"/>
    <lineage>
        <taxon>Eukaryota</taxon>
        <taxon>Fungi</taxon>
        <taxon>Fungi incertae sedis</taxon>
        <taxon>Zoopagomycota</taxon>
        <taxon>Kickxellomycotina</taxon>
        <taxon>Harpellomycetes</taxon>
        <taxon>Harpellales</taxon>
        <taxon>Legeriomycetaceae</taxon>
        <taxon>Smittium</taxon>
    </lineage>
</organism>
<evidence type="ECO:0000256" key="4">
    <source>
        <dbReference type="ARBA" id="ARBA00023242"/>
    </source>
</evidence>
<dbReference type="InterPro" id="IPR001766">
    <property type="entry name" value="Fork_head_dom"/>
</dbReference>
<dbReference type="PROSITE" id="PS50039">
    <property type="entry name" value="FORK_HEAD_3"/>
    <property type="match status" value="1"/>
</dbReference>
<dbReference type="PANTHER" id="PTHR46078">
    <property type="entry name" value="FORKHEAD BOX PROTEIN J2 FAMILY MEMBER"/>
    <property type="match status" value="1"/>
</dbReference>
<proteinExistence type="predicted"/>
<evidence type="ECO:0000256" key="3">
    <source>
        <dbReference type="ARBA" id="ARBA00023163"/>
    </source>
</evidence>
<keyword evidence="3" id="KW-0804">Transcription</keyword>
<comment type="caution">
    <text evidence="8">The sequence shown here is derived from an EMBL/GenBank/DDBJ whole genome shotgun (WGS) entry which is preliminary data.</text>
</comment>
<feature type="DNA-binding region" description="Fork-head" evidence="5">
    <location>
        <begin position="272"/>
        <end position="367"/>
    </location>
</feature>
<dbReference type="AlphaFoldDB" id="A0A2U1IX19"/>
<accession>A0A2U1IX19</accession>
<keyword evidence="2 5" id="KW-0238">DNA-binding</keyword>
<feature type="region of interest" description="Disordered" evidence="6">
    <location>
        <begin position="726"/>
        <end position="747"/>
    </location>
</feature>
<dbReference type="PANTHER" id="PTHR46078:SF2">
    <property type="entry name" value="FORK-HEAD DOMAIN-CONTAINING PROTEIN"/>
    <property type="match status" value="1"/>
</dbReference>
<dbReference type="Gene3D" id="1.10.10.10">
    <property type="entry name" value="Winged helix-like DNA-binding domain superfamily/Winged helix DNA-binding domain"/>
    <property type="match status" value="1"/>
</dbReference>
<name>A0A2U1IX19_SMIAN</name>
<reference evidence="8 9" key="1">
    <citation type="journal article" date="2018" name="MBio">
        <title>Comparative Genomics Reveals the Core Gene Toolbox for the Fungus-Insect Symbiosis.</title>
        <authorList>
            <person name="Wang Y."/>
            <person name="Stata M."/>
            <person name="Wang W."/>
            <person name="Stajich J.E."/>
            <person name="White M.M."/>
            <person name="Moncalvo J.M."/>
        </authorList>
    </citation>
    <scope>NUCLEOTIDE SEQUENCE [LARGE SCALE GENOMIC DNA]</scope>
    <source>
        <strain evidence="8 9">AUS-126-30</strain>
    </source>
</reference>
<dbReference type="PROSITE" id="PS00658">
    <property type="entry name" value="FORK_HEAD_2"/>
    <property type="match status" value="1"/>
</dbReference>
<dbReference type="FunFam" id="1.10.10.10:FF:000135">
    <property type="entry name" value="forkhead box protein G1"/>
    <property type="match status" value="1"/>
</dbReference>
<dbReference type="InterPro" id="IPR030456">
    <property type="entry name" value="TF_fork_head_CS_2"/>
</dbReference>
<evidence type="ECO:0000256" key="5">
    <source>
        <dbReference type="PROSITE-ProRule" id="PRU00089"/>
    </source>
</evidence>
<evidence type="ECO:0000256" key="1">
    <source>
        <dbReference type="ARBA" id="ARBA00023015"/>
    </source>
</evidence>
<dbReference type="GO" id="GO:0000978">
    <property type="term" value="F:RNA polymerase II cis-regulatory region sequence-specific DNA binding"/>
    <property type="evidence" value="ECO:0007669"/>
    <property type="project" value="TreeGrafter"/>
</dbReference>
<dbReference type="SMART" id="SM00339">
    <property type="entry name" value="FH"/>
    <property type="match status" value="1"/>
</dbReference>
<feature type="domain" description="Fork-head" evidence="7">
    <location>
        <begin position="272"/>
        <end position="367"/>
    </location>
</feature>
<evidence type="ECO:0000256" key="2">
    <source>
        <dbReference type="ARBA" id="ARBA00023125"/>
    </source>
</evidence>
<dbReference type="PRINTS" id="PR00053">
    <property type="entry name" value="FORKHEAD"/>
</dbReference>
<feature type="region of interest" description="Disordered" evidence="6">
    <location>
        <begin position="213"/>
        <end position="248"/>
    </location>
</feature>
<evidence type="ECO:0000259" key="7">
    <source>
        <dbReference type="PROSITE" id="PS50039"/>
    </source>
</evidence>
<keyword evidence="4 5" id="KW-0539">Nucleus</keyword>
<dbReference type="Proteomes" id="UP000245591">
    <property type="component" value="Unassembled WGS sequence"/>
</dbReference>
<dbReference type="EMBL" id="MBFU01000865">
    <property type="protein sequence ID" value="PVZ97337.1"/>
    <property type="molecule type" value="Genomic_DNA"/>
</dbReference>
<dbReference type="GO" id="GO:0005634">
    <property type="term" value="C:nucleus"/>
    <property type="evidence" value="ECO:0007669"/>
    <property type="project" value="UniProtKB-SubCell"/>
</dbReference>
<keyword evidence="1" id="KW-0805">Transcription regulation</keyword>